<evidence type="ECO:0008006" key="3">
    <source>
        <dbReference type="Google" id="ProtNLM"/>
    </source>
</evidence>
<proteinExistence type="predicted"/>
<dbReference type="InterPro" id="IPR011008">
    <property type="entry name" value="Dimeric_a/b-barrel"/>
</dbReference>
<sequence>MYAVIFRARIANLDEEYVRLAAQLRQLAFEKYGCLDFIALSEGEQELAISYWPDEDAIVAWKADPLHRHAQQQGRKLWYQDYQVQVVKVTRQYPALQ</sequence>
<organism evidence="1 2">
    <name type="scientific">Bowmanella pacifica</name>
    <dbReference type="NCBI Taxonomy" id="502051"/>
    <lineage>
        <taxon>Bacteria</taxon>
        <taxon>Pseudomonadati</taxon>
        <taxon>Pseudomonadota</taxon>
        <taxon>Gammaproteobacteria</taxon>
        <taxon>Alteromonadales</taxon>
        <taxon>Alteromonadaceae</taxon>
        <taxon>Bowmanella</taxon>
    </lineage>
</organism>
<dbReference type="InterPro" id="IPR052936">
    <property type="entry name" value="Jasmonate_Hydroxylase-like"/>
</dbReference>
<dbReference type="AlphaFoldDB" id="A0A917YQY7"/>
<protein>
    <recommendedName>
        <fullName evidence="3">Antibiotic biosynthesis monooxygenase</fullName>
    </recommendedName>
</protein>
<dbReference type="EMBL" id="BMLS01000001">
    <property type="protein sequence ID" value="GGO64341.1"/>
    <property type="molecule type" value="Genomic_DNA"/>
</dbReference>
<comment type="caution">
    <text evidence="1">The sequence shown here is derived from an EMBL/GenBank/DDBJ whole genome shotgun (WGS) entry which is preliminary data.</text>
</comment>
<dbReference type="PANTHER" id="PTHR37811:SF2">
    <property type="entry name" value="ABM DOMAIN-CONTAINING PROTEIN"/>
    <property type="match status" value="1"/>
</dbReference>
<reference evidence="1" key="1">
    <citation type="journal article" date="2014" name="Int. J. Syst. Evol. Microbiol.">
        <title>Complete genome sequence of Corynebacterium casei LMG S-19264T (=DSM 44701T), isolated from a smear-ripened cheese.</title>
        <authorList>
            <consortium name="US DOE Joint Genome Institute (JGI-PGF)"/>
            <person name="Walter F."/>
            <person name="Albersmeier A."/>
            <person name="Kalinowski J."/>
            <person name="Ruckert C."/>
        </authorList>
    </citation>
    <scope>NUCLEOTIDE SEQUENCE</scope>
    <source>
        <strain evidence="1">CGMCC 1.7086</strain>
    </source>
</reference>
<dbReference type="RefSeq" id="WP_188689436.1">
    <property type="nucleotide sequence ID" value="NZ_BMLS01000001.1"/>
</dbReference>
<evidence type="ECO:0000313" key="2">
    <source>
        <dbReference type="Proteomes" id="UP000606935"/>
    </source>
</evidence>
<evidence type="ECO:0000313" key="1">
    <source>
        <dbReference type="EMBL" id="GGO64341.1"/>
    </source>
</evidence>
<reference evidence="1" key="2">
    <citation type="submission" date="2020-09" db="EMBL/GenBank/DDBJ databases">
        <authorList>
            <person name="Sun Q."/>
            <person name="Zhou Y."/>
        </authorList>
    </citation>
    <scope>NUCLEOTIDE SEQUENCE</scope>
    <source>
        <strain evidence="1">CGMCC 1.7086</strain>
    </source>
</reference>
<accession>A0A917YQY7</accession>
<dbReference type="SUPFAM" id="SSF54909">
    <property type="entry name" value="Dimeric alpha+beta barrel"/>
    <property type="match status" value="1"/>
</dbReference>
<gene>
    <name evidence="1" type="ORF">GCM10010982_03510</name>
</gene>
<name>A0A917YQY7_9ALTE</name>
<dbReference type="Proteomes" id="UP000606935">
    <property type="component" value="Unassembled WGS sequence"/>
</dbReference>
<keyword evidence="2" id="KW-1185">Reference proteome</keyword>
<dbReference type="PANTHER" id="PTHR37811">
    <property type="entry name" value="BLL5343 PROTEIN"/>
    <property type="match status" value="1"/>
</dbReference>
<dbReference type="Gene3D" id="3.30.70.100">
    <property type="match status" value="1"/>
</dbReference>